<proteinExistence type="predicted"/>
<sequence length="994" mass="114978">MNTALVYPLHITEIEAIQSPQIMELVKSQDPLKELRDLYISNRGGFFLCIEELTLRGIRVTAEANHNYFPRISNKYSHWIISTVPGKLFKEVNFDLLGLGGFIAKFDVKDDTFFHLVPLEGFIHLNKSIDLSSVINAFIAAGFLFNKEMDYQSNDDRSQIVTESRKPFPLSTIKVHTPLLIKDFLSDRKFNRLLDFCNANGYIGLFELNKEVISTFELTYYRSIRHSLISKVNGLLDITVMIAKTFDSEEEALLKMDIRTHQIYNVLESLSIEAVAEVLNVDLTDTPLDIKQMNISEVNCLAQEKRKVFLSRLMPIQSLDTIANTLKVALNENELTAFTYRADPSKTFEVIGNIMGVTRERVRQIVVKAEMKIMEQVRTIGYPQTILLLKSCKFGIAEDRVKNYLSGNNQFLLEILNKIPGGLIYYPRLKQYFTPEESALLEKVFSNSDWVNGLVLFEDFQAVIQRIISNSRNEEFLEEIVKLTLTMLGYKKYGKFISGSRITITKKLEIIFEDYLKEPILIDEEGMKKLNYIAKDLFGEKFEGSFRNIDSRIRDLENVILVDPKTYKKVDQTILEDSLWDEIYNYIVGALSEQDQINIEQVFLQFEDSVNQIGVYSKLHLYSLVKYLFEDDFEIGKGNTLNIYKQGTEKRSIEDILETYLEKNKNETTRDKIAENLKWKQYKLDLLISKSHKFIQWDDGIVKLMNSFDFDGSELIEMRKFLDAFMYEGYSTSVKLYTEFQFDTSMSIFLNKHEINSDYVLGNLLKKLFPEIKGHTVFLYREDSKITSAEEALLSRFTEVTSRQEISDFLGELGYSLASIGQLTSLVLQKRLYVPIDTEDLLRRDKLLLESSVLEAVQAFLEKEFKDREYLVINNLLGYRRKLPIINYMWTYNLIHTIGLELGYKNVRANGDYRYDKLILVKSSSNISSLDELVYTLLNDGGAIHQSKCLEFIIETGLVRSTSQLPIMLRDSDLFTIDELGWMSFKGSELDGFR</sequence>
<dbReference type="InterPro" id="IPR007630">
    <property type="entry name" value="RNA_pol_sigma70_r4"/>
</dbReference>
<evidence type="ECO:0000259" key="1">
    <source>
        <dbReference type="Pfam" id="PF04545"/>
    </source>
</evidence>
<protein>
    <submittedName>
        <fullName evidence="2">Sigma factor-like helix-turn-helix DNA-binding protein</fullName>
    </submittedName>
</protein>
<dbReference type="Pfam" id="PF04545">
    <property type="entry name" value="Sigma70_r4"/>
    <property type="match status" value="1"/>
</dbReference>
<name>A0ABT8JPW2_9BACL</name>
<keyword evidence="3" id="KW-1185">Reference proteome</keyword>
<evidence type="ECO:0000313" key="2">
    <source>
        <dbReference type="EMBL" id="MDN4606616.1"/>
    </source>
</evidence>
<dbReference type="RefSeq" id="WP_301242140.1">
    <property type="nucleotide sequence ID" value="NZ_JAROCC010000002.1"/>
</dbReference>
<dbReference type="Gene3D" id="1.10.10.10">
    <property type="entry name" value="Winged helix-like DNA-binding domain superfamily/Winged helix DNA-binding domain"/>
    <property type="match status" value="1"/>
</dbReference>
<dbReference type="InterPro" id="IPR036388">
    <property type="entry name" value="WH-like_DNA-bd_sf"/>
</dbReference>
<feature type="domain" description="RNA polymerase sigma-70 region 4" evidence="1">
    <location>
        <begin position="329"/>
        <end position="372"/>
    </location>
</feature>
<dbReference type="InterPro" id="IPR013324">
    <property type="entry name" value="RNA_pol_sigma_r3/r4-like"/>
</dbReference>
<reference evidence="2" key="1">
    <citation type="submission" date="2023-03" db="EMBL/GenBank/DDBJ databases">
        <title>MT1 and MT2 Draft Genomes of Novel Species.</title>
        <authorList>
            <person name="Venkateswaran K."/>
        </authorList>
    </citation>
    <scope>NUCLEOTIDE SEQUENCE</scope>
    <source>
        <strain evidence="2">F6_3S_P_2</strain>
    </source>
</reference>
<comment type="caution">
    <text evidence="2">The sequence shown here is derived from an EMBL/GenBank/DDBJ whole genome shotgun (WGS) entry which is preliminary data.</text>
</comment>
<organism evidence="2 3">
    <name type="scientific">Sporosarcina highlanderae</name>
    <dbReference type="NCBI Taxonomy" id="3035916"/>
    <lineage>
        <taxon>Bacteria</taxon>
        <taxon>Bacillati</taxon>
        <taxon>Bacillota</taxon>
        <taxon>Bacilli</taxon>
        <taxon>Bacillales</taxon>
        <taxon>Caryophanaceae</taxon>
        <taxon>Sporosarcina</taxon>
    </lineage>
</organism>
<evidence type="ECO:0000313" key="3">
    <source>
        <dbReference type="Proteomes" id="UP001175097"/>
    </source>
</evidence>
<gene>
    <name evidence="2" type="ORF">P5G49_03895</name>
</gene>
<dbReference type="SUPFAM" id="SSF88659">
    <property type="entry name" value="Sigma3 and sigma4 domains of RNA polymerase sigma factors"/>
    <property type="match status" value="1"/>
</dbReference>
<dbReference type="Proteomes" id="UP001175097">
    <property type="component" value="Unassembled WGS sequence"/>
</dbReference>
<dbReference type="EMBL" id="JAROCC010000002">
    <property type="protein sequence ID" value="MDN4606616.1"/>
    <property type="molecule type" value="Genomic_DNA"/>
</dbReference>
<accession>A0ABT8JPW2</accession>